<dbReference type="GO" id="GO:0090729">
    <property type="term" value="F:toxin activity"/>
    <property type="evidence" value="ECO:0007669"/>
    <property type="project" value="UniProtKB-KW"/>
</dbReference>
<dbReference type="GO" id="GO:0004540">
    <property type="term" value="F:RNA nuclease activity"/>
    <property type="evidence" value="ECO:0007669"/>
    <property type="project" value="InterPro"/>
</dbReference>
<reference evidence="7 8" key="1">
    <citation type="submission" date="2020-04" db="EMBL/GenBank/DDBJ databases">
        <title>Enterovirga sp. isolate from soil.</title>
        <authorList>
            <person name="Chea S."/>
            <person name="Kim D.-U."/>
        </authorList>
    </citation>
    <scope>NUCLEOTIDE SEQUENCE [LARGE SCALE GENOMIC DNA]</scope>
    <source>
        <strain evidence="7 8">DB1703</strain>
    </source>
</reference>
<dbReference type="InterPro" id="IPR041705">
    <property type="entry name" value="PIN_Sll0205"/>
</dbReference>
<evidence type="ECO:0000256" key="4">
    <source>
        <dbReference type="ARBA" id="ARBA00022801"/>
    </source>
</evidence>
<dbReference type="Gene3D" id="3.40.50.1010">
    <property type="entry name" value="5'-nuclease"/>
    <property type="match status" value="1"/>
</dbReference>
<dbReference type="GO" id="GO:0000287">
    <property type="term" value="F:magnesium ion binding"/>
    <property type="evidence" value="ECO:0007669"/>
    <property type="project" value="UniProtKB-UniRule"/>
</dbReference>
<dbReference type="HAMAP" id="MF_00265">
    <property type="entry name" value="VapC_Nob1"/>
    <property type="match status" value="1"/>
</dbReference>
<accession>A0A849IET1</accession>
<dbReference type="GO" id="GO:0016787">
    <property type="term" value="F:hydrolase activity"/>
    <property type="evidence" value="ECO:0007669"/>
    <property type="project" value="UniProtKB-KW"/>
</dbReference>
<comment type="function">
    <text evidence="5">Toxic component of a toxin-antitoxin (TA) system. An RNase.</text>
</comment>
<name>A0A849IET1_9HYPH</name>
<keyword evidence="2 5" id="KW-0540">Nuclease</keyword>
<gene>
    <name evidence="5" type="primary">vapC</name>
    <name evidence="7" type="ORF">HJG44_19135</name>
</gene>
<evidence type="ECO:0000259" key="6">
    <source>
        <dbReference type="Pfam" id="PF01850"/>
    </source>
</evidence>
<dbReference type="PANTHER" id="PTHR36173">
    <property type="entry name" value="RIBONUCLEASE VAPC16-RELATED"/>
    <property type="match status" value="1"/>
</dbReference>
<dbReference type="SUPFAM" id="SSF88723">
    <property type="entry name" value="PIN domain-like"/>
    <property type="match status" value="1"/>
</dbReference>
<sequence>MPPVLLDTCAAIWLAAGAGLRAEAAGLIEATVDRGGPVLVSPITAWEVALLVSRGRPRLDIPPQTWFERLIAAPGIRVAPLEPRVLVASHVLPGRPPNDPADRIIAAAAREFNATLVTRDRLLLAYGLEGHVRVQAC</sequence>
<keyword evidence="8" id="KW-1185">Reference proteome</keyword>
<dbReference type="InterPro" id="IPR029060">
    <property type="entry name" value="PIN-like_dom_sf"/>
</dbReference>
<dbReference type="EC" id="3.1.-.-" evidence="5"/>
<feature type="binding site" evidence="5">
    <location>
        <position position="7"/>
    </location>
    <ligand>
        <name>Mg(2+)</name>
        <dbReference type="ChEBI" id="CHEBI:18420"/>
    </ligand>
</feature>
<comment type="similarity">
    <text evidence="5">Belongs to the PINc/VapC protein family.</text>
</comment>
<dbReference type="Proteomes" id="UP000564885">
    <property type="component" value="Unassembled WGS sequence"/>
</dbReference>
<evidence type="ECO:0000256" key="2">
    <source>
        <dbReference type="ARBA" id="ARBA00022722"/>
    </source>
</evidence>
<keyword evidence="4 5" id="KW-0378">Hydrolase</keyword>
<organism evidence="7 8">
    <name type="scientific">Enterovirga aerilata</name>
    <dbReference type="NCBI Taxonomy" id="2730920"/>
    <lineage>
        <taxon>Bacteria</taxon>
        <taxon>Pseudomonadati</taxon>
        <taxon>Pseudomonadota</taxon>
        <taxon>Alphaproteobacteria</taxon>
        <taxon>Hyphomicrobiales</taxon>
        <taxon>Methylobacteriaceae</taxon>
        <taxon>Enterovirga</taxon>
    </lineage>
</organism>
<feature type="binding site" evidence="5">
    <location>
        <position position="102"/>
    </location>
    <ligand>
        <name>Mg(2+)</name>
        <dbReference type="ChEBI" id="CHEBI:18420"/>
    </ligand>
</feature>
<evidence type="ECO:0000313" key="8">
    <source>
        <dbReference type="Proteomes" id="UP000564885"/>
    </source>
</evidence>
<feature type="domain" description="PIN" evidence="6">
    <location>
        <begin position="4"/>
        <end position="121"/>
    </location>
</feature>
<keyword evidence="5" id="KW-0460">Magnesium</keyword>
<dbReference type="AlphaFoldDB" id="A0A849IET1"/>
<dbReference type="InterPro" id="IPR022907">
    <property type="entry name" value="VapC_family"/>
</dbReference>
<dbReference type="Pfam" id="PF01850">
    <property type="entry name" value="PIN"/>
    <property type="match status" value="1"/>
</dbReference>
<proteinExistence type="inferred from homology"/>
<dbReference type="EMBL" id="JABEPP010000005">
    <property type="protein sequence ID" value="NNM74477.1"/>
    <property type="molecule type" value="Genomic_DNA"/>
</dbReference>
<protein>
    <recommendedName>
        <fullName evidence="5">Ribonuclease VapC</fullName>
        <shortName evidence="5">RNase VapC</shortName>
        <ecNumber evidence="5">3.1.-.-</ecNumber>
    </recommendedName>
    <alternativeName>
        <fullName evidence="5">Toxin VapC</fullName>
    </alternativeName>
</protein>
<dbReference type="InterPro" id="IPR002716">
    <property type="entry name" value="PIN_dom"/>
</dbReference>
<comment type="caution">
    <text evidence="7">The sequence shown here is derived from an EMBL/GenBank/DDBJ whole genome shotgun (WGS) entry which is preliminary data.</text>
</comment>
<comment type="cofactor">
    <cofactor evidence="5">
        <name>Mg(2+)</name>
        <dbReference type="ChEBI" id="CHEBI:18420"/>
    </cofactor>
</comment>
<evidence type="ECO:0000256" key="5">
    <source>
        <dbReference type="HAMAP-Rule" id="MF_00265"/>
    </source>
</evidence>
<dbReference type="RefSeq" id="WP_171219907.1">
    <property type="nucleotide sequence ID" value="NZ_JABEPP010000005.1"/>
</dbReference>
<evidence type="ECO:0000313" key="7">
    <source>
        <dbReference type="EMBL" id="NNM74477.1"/>
    </source>
</evidence>
<dbReference type="InterPro" id="IPR052919">
    <property type="entry name" value="TA_system_RNase"/>
</dbReference>
<keyword evidence="5" id="KW-0800">Toxin</keyword>
<evidence type="ECO:0000256" key="1">
    <source>
        <dbReference type="ARBA" id="ARBA00022649"/>
    </source>
</evidence>
<dbReference type="CDD" id="cd09872">
    <property type="entry name" value="PIN_Sll0205-like"/>
    <property type="match status" value="1"/>
</dbReference>
<keyword evidence="3 5" id="KW-0479">Metal-binding</keyword>
<keyword evidence="1 5" id="KW-1277">Toxin-antitoxin system</keyword>
<evidence type="ECO:0000256" key="3">
    <source>
        <dbReference type="ARBA" id="ARBA00022723"/>
    </source>
</evidence>
<dbReference type="PANTHER" id="PTHR36173:SF1">
    <property type="entry name" value="RIBONUCLEASE VAPC22"/>
    <property type="match status" value="1"/>
</dbReference>